<evidence type="ECO:0000313" key="5">
    <source>
        <dbReference type="Proteomes" id="UP000559027"/>
    </source>
</evidence>
<dbReference type="SMART" id="SM00320">
    <property type="entry name" value="WD40"/>
    <property type="match status" value="5"/>
</dbReference>
<accession>A0A8H5FNV6</accession>
<dbReference type="InterPro" id="IPR056884">
    <property type="entry name" value="NPHP3-like_N"/>
</dbReference>
<organism evidence="4 5">
    <name type="scientific">Leucocoprinus leucothites</name>
    <dbReference type="NCBI Taxonomy" id="201217"/>
    <lineage>
        <taxon>Eukaryota</taxon>
        <taxon>Fungi</taxon>
        <taxon>Dikarya</taxon>
        <taxon>Basidiomycota</taxon>
        <taxon>Agaricomycotina</taxon>
        <taxon>Agaricomycetes</taxon>
        <taxon>Agaricomycetidae</taxon>
        <taxon>Agaricales</taxon>
        <taxon>Agaricineae</taxon>
        <taxon>Agaricaceae</taxon>
        <taxon>Leucocoprinus</taxon>
    </lineage>
</organism>
<protein>
    <recommendedName>
        <fullName evidence="3">Nephrocystin 3-like N-terminal domain-containing protein</fullName>
    </recommendedName>
</protein>
<dbReference type="InterPro" id="IPR027417">
    <property type="entry name" value="P-loop_NTPase"/>
</dbReference>
<gene>
    <name evidence="4" type="ORF">D9756_011626</name>
</gene>
<dbReference type="Pfam" id="PF00400">
    <property type="entry name" value="WD40"/>
    <property type="match status" value="1"/>
</dbReference>
<comment type="caution">
    <text evidence="4">The sequence shown here is derived from an EMBL/GenBank/DDBJ whole genome shotgun (WGS) entry which is preliminary data.</text>
</comment>
<dbReference type="InterPro" id="IPR001680">
    <property type="entry name" value="WD40_rpt"/>
</dbReference>
<evidence type="ECO:0000256" key="2">
    <source>
        <dbReference type="PROSITE-ProRule" id="PRU00221"/>
    </source>
</evidence>
<proteinExistence type="predicted"/>
<keyword evidence="5" id="KW-1185">Reference proteome</keyword>
<evidence type="ECO:0000259" key="3">
    <source>
        <dbReference type="Pfam" id="PF24883"/>
    </source>
</evidence>
<keyword evidence="1" id="KW-0677">Repeat</keyword>
<dbReference type="SUPFAM" id="SSF82171">
    <property type="entry name" value="DPP6 N-terminal domain-like"/>
    <property type="match status" value="2"/>
</dbReference>
<dbReference type="Proteomes" id="UP000559027">
    <property type="component" value="Unassembled WGS sequence"/>
</dbReference>
<dbReference type="PANTHER" id="PTHR10039">
    <property type="entry name" value="AMELOGENIN"/>
    <property type="match status" value="1"/>
</dbReference>
<dbReference type="Pfam" id="PF24883">
    <property type="entry name" value="NPHP3_N"/>
    <property type="match status" value="1"/>
</dbReference>
<reference evidence="4 5" key="1">
    <citation type="journal article" date="2020" name="ISME J.">
        <title>Uncovering the hidden diversity of litter-decomposition mechanisms in mushroom-forming fungi.</title>
        <authorList>
            <person name="Floudas D."/>
            <person name="Bentzer J."/>
            <person name="Ahren D."/>
            <person name="Johansson T."/>
            <person name="Persson P."/>
            <person name="Tunlid A."/>
        </authorList>
    </citation>
    <scope>NUCLEOTIDE SEQUENCE [LARGE SCALE GENOMIC DNA]</scope>
    <source>
        <strain evidence="4 5">CBS 146.42</strain>
    </source>
</reference>
<keyword evidence="2" id="KW-0853">WD repeat</keyword>
<dbReference type="PROSITE" id="PS50082">
    <property type="entry name" value="WD_REPEATS_2"/>
    <property type="match status" value="1"/>
</dbReference>
<dbReference type="Gene3D" id="2.130.10.10">
    <property type="entry name" value="YVTN repeat-like/Quinoprotein amine dehydrogenase"/>
    <property type="match status" value="4"/>
</dbReference>
<dbReference type="PANTHER" id="PTHR10039:SF14">
    <property type="entry name" value="NACHT DOMAIN-CONTAINING PROTEIN"/>
    <property type="match status" value="1"/>
</dbReference>
<dbReference type="OrthoDB" id="163438at2759"/>
<dbReference type="InterPro" id="IPR015943">
    <property type="entry name" value="WD40/YVTN_repeat-like_dom_sf"/>
</dbReference>
<feature type="domain" description="Nephrocystin 3-like N-terminal" evidence="3">
    <location>
        <begin position="206"/>
        <end position="370"/>
    </location>
</feature>
<sequence>MWILTSPGDVWSPSLAEILVHHCSNGRPTHTRRAYIIPASQRCQRVEPLHSSDYHSCFCDSPTSVLSTVLTSAAPQHFLAVLSTLLVRNPAFFPFNRASRYLNMTRILLVLMRRTVQLLPEANHRILGTNTHIEYLAGARDFQIIQPTFISVSSGSEAATVPFPDSRDGRKLKKALIKGLEFSLLAKECMQDTRVTILSDVDARIRDNEDSNIIWIKGFPGVGKSTLASTIVSRLRERGELLSYFVFDRAKPTITTTRALWRCVTWDLVRLYPAARPSLLKRIDDETLDVNTPNIGSLFTSLIVEPLSGLCRGELSSVELRQPVVVVIDAADECGGLEGPRSDDRKALLRTLEQWHSELPKNFKVVVTSREEDDIKRRILPISTHIHISITTDDASSDICKYLEDRLGDTASAYSQLPIGWPHRTAIRLAKRAAGVFIWATIIANFIEAGEPQSQLEDIDTGLGLGGKERSLYSLYTNILRISFKNLRGKQAEAFKCVVGAMIFAQRPFHDSEFTTTSPVVTASMLEYIRNGLRSVIDQGTTLRFIHQSFVDFLLSQECPDDFAIKEPERQRHLTSLCLITMSQQLRFNICGLETSSLKNADVPNIETKVKAGIPSLLSYASCFLAEHLRHTAFDERLTAHLRIVFKEKLLYWLEAMSLLKEMHRALPILRMVADWITVRDGGLTEFIRDALRFVTAFTIPMMQSAPHIYLSALPFAPEESLVAKYFLPRFPQLLVLDTGKPNHWSSCVFVSEYHRHGITAIALSPDEKIFASGNEGGEICIWDSETGILISGPFIRCTMGQPLVFSLAFSPDRKYLVATHAQEWLVIWDVESEKEHLCFGGFSEGSGSSPLHGDTSEAIISAVYSKDGHMIVSISEYGDSIHNVNHDFRCRIRLWDASTSSLAHILLDLPGSGHDYLLSPDAQFLASWRHAHGTPLIVWDLTERPPRGVIEQNAIDEESSWSLAFSTDGNLLLAVARIPGRVFIACIWRMDTCTLVRPAISLGPDFGRSSCVLYSRGYDDLAIGAHSSTLVKIFDATTGDVIYCGEESIGVVEYCPLSCSGRKILHGYDDGTIRMWDYQCHTQVSPVIDFTTDDDPKRLDGSVKPVFSPCGKTLAVSYGGEIKLLNTTTGEPINLSHPIRTGGNMFSFSGDGRYLASLTRSNELTVISIWEAGTGVGRQHLVVTCTPKESVSHLFFASSDDRLVLHSSAWEGEGMRHVVRIWGVDVLDEPCTTTTLAFPKIGWRTLVLSPDTLTALMLGDTSTGIAFHCQHRSSISERFTPHALFDSAALGPNISHWEGRAAFSLSGRLFASTSDHNLQIRVWETKTWTEIAGPFEAGEISRGGSPFSRSWLISLSISPDDRLIRFVSSPDGAIWVWDIHTGQRIAGPWRGYDLMRADAIIMSPEGDKLASTRRGESWTVRLWDTRGLCSGRAQEPVEGIGDFGDQSLIEDGWVKEEGSDSLLFWVPVEHREGLWRLKNITILGTTLTKLDFSRFKYGKEWEGCIENE</sequence>
<dbReference type="Gene3D" id="3.40.50.300">
    <property type="entry name" value="P-loop containing nucleotide triphosphate hydrolases"/>
    <property type="match status" value="1"/>
</dbReference>
<name>A0A8H5FNV6_9AGAR</name>
<dbReference type="SUPFAM" id="SSF52540">
    <property type="entry name" value="P-loop containing nucleoside triphosphate hydrolases"/>
    <property type="match status" value="1"/>
</dbReference>
<feature type="repeat" description="WD" evidence="2">
    <location>
        <begin position="752"/>
        <end position="793"/>
    </location>
</feature>
<dbReference type="EMBL" id="JAACJO010000106">
    <property type="protein sequence ID" value="KAF5343392.1"/>
    <property type="molecule type" value="Genomic_DNA"/>
</dbReference>
<evidence type="ECO:0000313" key="4">
    <source>
        <dbReference type="EMBL" id="KAF5343392.1"/>
    </source>
</evidence>
<evidence type="ECO:0000256" key="1">
    <source>
        <dbReference type="ARBA" id="ARBA00022737"/>
    </source>
</evidence>
<dbReference type="PROSITE" id="PS50294">
    <property type="entry name" value="WD_REPEATS_REGION"/>
    <property type="match status" value="1"/>
</dbReference>